<feature type="region of interest" description="Disordered" evidence="1">
    <location>
        <begin position="111"/>
        <end position="167"/>
    </location>
</feature>
<sequence length="167" mass="17594">VRLLSPSEQPTTSAHTSKGRSCLPLLETTLRLARSTDKLPRTSAACVHEARRGASSSTASLRQAAFTMHETTVHAPTNSSCQVVFSQQNTTHCKPSSLTFLGFGSALPAACQSSPDSPDHLRPLMRKPPHDHKSATVGEAGKEDAAADAQQGDQGAPHTAAAQEHAH</sequence>
<feature type="non-terminal residue" evidence="2">
    <location>
        <position position="1"/>
    </location>
</feature>
<dbReference type="AlphaFoldDB" id="A0A8H8DG49"/>
<keyword evidence="3" id="KW-1185">Reference proteome</keyword>
<evidence type="ECO:0000256" key="1">
    <source>
        <dbReference type="SAM" id="MobiDB-lite"/>
    </source>
</evidence>
<protein>
    <submittedName>
        <fullName evidence="2">Uncharacterized protein</fullName>
    </submittedName>
</protein>
<accession>A0A8H8DG49</accession>
<evidence type="ECO:0000313" key="3">
    <source>
        <dbReference type="Proteomes" id="UP000673691"/>
    </source>
</evidence>
<dbReference type="Proteomes" id="UP000673691">
    <property type="component" value="Unassembled WGS sequence"/>
</dbReference>
<feature type="compositionally biased region" description="Low complexity" evidence="1">
    <location>
        <begin position="147"/>
        <end position="156"/>
    </location>
</feature>
<feature type="compositionally biased region" description="Polar residues" evidence="1">
    <location>
        <begin position="1"/>
        <end position="16"/>
    </location>
</feature>
<feature type="region of interest" description="Disordered" evidence="1">
    <location>
        <begin position="1"/>
        <end position="20"/>
    </location>
</feature>
<comment type="caution">
    <text evidence="2">The sequence shown here is derived from an EMBL/GenBank/DDBJ whole genome shotgun (WGS) entry which is preliminary data.</text>
</comment>
<organism evidence="2 3">
    <name type="scientific">Olpidium bornovanus</name>
    <dbReference type="NCBI Taxonomy" id="278681"/>
    <lineage>
        <taxon>Eukaryota</taxon>
        <taxon>Fungi</taxon>
        <taxon>Fungi incertae sedis</taxon>
        <taxon>Olpidiomycota</taxon>
        <taxon>Olpidiomycotina</taxon>
        <taxon>Olpidiomycetes</taxon>
        <taxon>Olpidiales</taxon>
        <taxon>Olpidiaceae</taxon>
        <taxon>Olpidium</taxon>
    </lineage>
</organism>
<reference evidence="2 3" key="1">
    <citation type="journal article" name="Sci. Rep.">
        <title>Genome-scale phylogenetic analyses confirm Olpidium as the closest living zoosporic fungus to the non-flagellated, terrestrial fungi.</title>
        <authorList>
            <person name="Chang Y."/>
            <person name="Rochon D."/>
            <person name="Sekimoto S."/>
            <person name="Wang Y."/>
            <person name="Chovatia M."/>
            <person name="Sandor L."/>
            <person name="Salamov A."/>
            <person name="Grigoriev I.V."/>
            <person name="Stajich J.E."/>
            <person name="Spatafora J.W."/>
        </authorList>
    </citation>
    <scope>NUCLEOTIDE SEQUENCE [LARGE SCALE GENOMIC DNA]</scope>
    <source>
        <strain evidence="2">S191</strain>
    </source>
</reference>
<proteinExistence type="predicted"/>
<name>A0A8H8DG49_9FUNG</name>
<gene>
    <name evidence="2" type="ORF">BJ554DRAFT_3070</name>
</gene>
<evidence type="ECO:0000313" key="2">
    <source>
        <dbReference type="EMBL" id="KAG5457028.1"/>
    </source>
</evidence>
<dbReference type="EMBL" id="JAEFCI010010753">
    <property type="protein sequence ID" value="KAG5457028.1"/>
    <property type="molecule type" value="Genomic_DNA"/>
</dbReference>